<dbReference type="PANTHER" id="PTHR42820">
    <property type="entry name" value="SHORT-CHAIN DEHYDROGENASE REDUCTASE"/>
    <property type="match status" value="1"/>
</dbReference>
<sequence>MNRFPLANKTGLVAGAASGIGAATARVLRSHGRNVTLLDLHLNAVQTVARSIGDRQTPALGAVATDPRSLAVQQSVDHFGTLDVVFANAGMVTDPQYLR</sequence>
<dbReference type="Pfam" id="PF00106">
    <property type="entry name" value="adh_short"/>
    <property type="match status" value="1"/>
</dbReference>
<dbReference type="PANTHER" id="PTHR42820:SF1">
    <property type="entry name" value="SHORT-CHAIN DEHYDROGENASE_REDUCTASE FAMILY PROTEIN"/>
    <property type="match status" value="1"/>
</dbReference>
<evidence type="ECO:0000313" key="1">
    <source>
        <dbReference type="EMBL" id="MFC7184810.1"/>
    </source>
</evidence>
<comment type="caution">
    <text evidence="1">The sequence shown here is derived from an EMBL/GenBank/DDBJ whole genome shotgun (WGS) entry which is preliminary data.</text>
</comment>
<dbReference type="Gene3D" id="3.40.50.720">
    <property type="entry name" value="NAD(P)-binding Rossmann-like Domain"/>
    <property type="match status" value="1"/>
</dbReference>
<dbReference type="EMBL" id="JBHTAJ010000121">
    <property type="protein sequence ID" value="MFC7184810.1"/>
    <property type="molecule type" value="Genomic_DNA"/>
</dbReference>
<reference evidence="2" key="1">
    <citation type="journal article" date="2019" name="Int. J. Syst. Evol. Microbiol.">
        <title>The Global Catalogue of Microorganisms (GCM) 10K type strain sequencing project: providing services to taxonomists for standard genome sequencing and annotation.</title>
        <authorList>
            <consortium name="The Broad Institute Genomics Platform"/>
            <consortium name="The Broad Institute Genome Sequencing Center for Infectious Disease"/>
            <person name="Wu L."/>
            <person name="Ma J."/>
        </authorList>
    </citation>
    <scope>NUCLEOTIDE SEQUENCE [LARGE SCALE GENOMIC DNA]</scope>
    <source>
        <strain evidence="2">CGMCC 1.12859</strain>
    </source>
</reference>
<accession>A0ABW2GA44</accession>
<dbReference type="InterPro" id="IPR036291">
    <property type="entry name" value="NAD(P)-bd_dom_sf"/>
</dbReference>
<gene>
    <name evidence="1" type="ORF">ACFQMG_35210</name>
</gene>
<organism evidence="1 2">
    <name type="scientific">Kitasatospora paranensis</name>
    <dbReference type="NCBI Taxonomy" id="258053"/>
    <lineage>
        <taxon>Bacteria</taxon>
        <taxon>Bacillati</taxon>
        <taxon>Actinomycetota</taxon>
        <taxon>Actinomycetes</taxon>
        <taxon>Kitasatosporales</taxon>
        <taxon>Streptomycetaceae</taxon>
        <taxon>Kitasatospora</taxon>
    </lineage>
</organism>
<name>A0ABW2GA44_9ACTN</name>
<dbReference type="InterPro" id="IPR002347">
    <property type="entry name" value="SDR_fam"/>
</dbReference>
<dbReference type="RefSeq" id="WP_380232963.1">
    <property type="nucleotide sequence ID" value="NZ_JBHSVH010000002.1"/>
</dbReference>
<dbReference type="Proteomes" id="UP001596435">
    <property type="component" value="Unassembled WGS sequence"/>
</dbReference>
<evidence type="ECO:0000313" key="2">
    <source>
        <dbReference type="Proteomes" id="UP001596435"/>
    </source>
</evidence>
<protein>
    <submittedName>
        <fullName evidence="1">SDR family NAD(P)-dependent oxidoreductase</fullName>
    </submittedName>
</protein>
<dbReference type="SUPFAM" id="SSF51735">
    <property type="entry name" value="NAD(P)-binding Rossmann-fold domains"/>
    <property type="match status" value="1"/>
</dbReference>
<dbReference type="PRINTS" id="PR00081">
    <property type="entry name" value="GDHRDH"/>
</dbReference>
<proteinExistence type="predicted"/>
<keyword evidence="2" id="KW-1185">Reference proteome</keyword>